<dbReference type="Proteomes" id="UP001208017">
    <property type="component" value="Unassembled WGS sequence"/>
</dbReference>
<dbReference type="Pfam" id="PF24711">
    <property type="entry name" value="YxiG"/>
    <property type="match status" value="1"/>
</dbReference>
<dbReference type="RefSeq" id="WP_267150771.1">
    <property type="nucleotide sequence ID" value="NZ_JAPMLT010000002.1"/>
</dbReference>
<comment type="caution">
    <text evidence="1">The sequence shown here is derived from an EMBL/GenBank/DDBJ whole genome shotgun (WGS) entry which is preliminary data.</text>
</comment>
<reference evidence="1 2" key="1">
    <citation type="submission" date="2022-11" db="EMBL/GenBank/DDBJ databases">
        <title>Study of microbial diversity in lake waters.</title>
        <authorList>
            <person name="Zhang J."/>
        </authorList>
    </citation>
    <scope>NUCLEOTIDE SEQUENCE [LARGE SCALE GENOMIC DNA]</scope>
    <source>
        <strain evidence="1 2">DT12</strain>
    </source>
</reference>
<name>A0ABT3WZ87_9BACL</name>
<protein>
    <submittedName>
        <fullName evidence="1">Uncharacterized protein</fullName>
    </submittedName>
</protein>
<dbReference type="InterPro" id="IPR057808">
    <property type="entry name" value="YxiG"/>
</dbReference>
<dbReference type="EMBL" id="JAPMLT010000002">
    <property type="protein sequence ID" value="MCX7569531.1"/>
    <property type="molecule type" value="Genomic_DNA"/>
</dbReference>
<keyword evidence="2" id="KW-1185">Reference proteome</keyword>
<sequence>MKNMQRSYLQQRLDTLWAAIIDELTFDPLRKKIEFIVHAVDYGKVTHSKLVFEEVASFHWLQSTGEARNVFYEYEEGDHLELSLVQHFPGGMGTVGFLAQGEWDHLDNFIPNFAIEMYQQVLHLEARVVIIDGERFEVGFVNN</sequence>
<evidence type="ECO:0000313" key="1">
    <source>
        <dbReference type="EMBL" id="MCX7569531.1"/>
    </source>
</evidence>
<proteinExistence type="predicted"/>
<gene>
    <name evidence="1" type="ORF">OS242_06115</name>
</gene>
<accession>A0ABT3WZ87</accession>
<organism evidence="1 2">
    <name type="scientific">Tumebacillus lacus</name>
    <dbReference type="NCBI Taxonomy" id="2995335"/>
    <lineage>
        <taxon>Bacteria</taxon>
        <taxon>Bacillati</taxon>
        <taxon>Bacillota</taxon>
        <taxon>Bacilli</taxon>
        <taxon>Bacillales</taxon>
        <taxon>Alicyclobacillaceae</taxon>
        <taxon>Tumebacillus</taxon>
    </lineage>
</organism>
<evidence type="ECO:0000313" key="2">
    <source>
        <dbReference type="Proteomes" id="UP001208017"/>
    </source>
</evidence>